<dbReference type="OrthoDB" id="9791132at2"/>
<dbReference type="InterPro" id="IPR018044">
    <property type="entry name" value="Peptidase_S11"/>
</dbReference>
<feature type="active site" description="Proton acceptor" evidence="7">
    <location>
        <position position="66"/>
    </location>
</feature>
<keyword evidence="5" id="KW-0573">Peptidoglycan synthesis</keyword>
<keyword evidence="2" id="KW-0732">Signal</keyword>
<feature type="active site" description="Acyl-ester intermediate" evidence="7">
    <location>
        <position position="63"/>
    </location>
</feature>
<dbReference type="GO" id="GO:0008360">
    <property type="term" value="P:regulation of cell shape"/>
    <property type="evidence" value="ECO:0007669"/>
    <property type="project" value="UniProtKB-KW"/>
</dbReference>
<dbReference type="Gene3D" id="3.40.710.10">
    <property type="entry name" value="DD-peptidase/beta-lactamase superfamily"/>
    <property type="match status" value="1"/>
</dbReference>
<organism evidence="11 12">
    <name type="scientific">Clostridium frigidicarnis</name>
    <dbReference type="NCBI Taxonomy" id="84698"/>
    <lineage>
        <taxon>Bacteria</taxon>
        <taxon>Bacillati</taxon>
        <taxon>Bacillota</taxon>
        <taxon>Clostridia</taxon>
        <taxon>Eubacteriales</taxon>
        <taxon>Clostridiaceae</taxon>
        <taxon>Clostridium</taxon>
    </lineage>
</organism>
<evidence type="ECO:0000259" key="10">
    <source>
        <dbReference type="Pfam" id="PF00768"/>
    </source>
</evidence>
<evidence type="ECO:0000256" key="6">
    <source>
        <dbReference type="ARBA" id="ARBA00023316"/>
    </source>
</evidence>
<keyword evidence="11" id="KW-0645">Protease</keyword>
<evidence type="ECO:0000256" key="1">
    <source>
        <dbReference type="ARBA" id="ARBA00007164"/>
    </source>
</evidence>
<dbReference type="PRINTS" id="PR00725">
    <property type="entry name" value="DADACBPTASE1"/>
</dbReference>
<feature type="binding site" evidence="8">
    <location>
        <position position="223"/>
    </location>
    <ligand>
        <name>substrate</name>
    </ligand>
</feature>
<dbReference type="InterPro" id="IPR012338">
    <property type="entry name" value="Beta-lactam/transpept-like"/>
</dbReference>
<protein>
    <submittedName>
        <fullName evidence="11">D-alanyl-D-alanine carboxypeptidase</fullName>
    </submittedName>
</protein>
<dbReference type="SUPFAM" id="SSF56601">
    <property type="entry name" value="beta-lactamase/transpeptidase-like"/>
    <property type="match status" value="1"/>
</dbReference>
<evidence type="ECO:0000256" key="8">
    <source>
        <dbReference type="PIRSR" id="PIRSR618044-2"/>
    </source>
</evidence>
<evidence type="ECO:0000256" key="9">
    <source>
        <dbReference type="RuleBase" id="RU004016"/>
    </source>
</evidence>
<dbReference type="Proteomes" id="UP000198619">
    <property type="component" value="Unassembled WGS sequence"/>
</dbReference>
<evidence type="ECO:0000313" key="11">
    <source>
        <dbReference type="EMBL" id="SFA87341.1"/>
    </source>
</evidence>
<name>A0A1I0WFC2_9CLOT</name>
<keyword evidence="12" id="KW-1185">Reference proteome</keyword>
<dbReference type="EMBL" id="FOKI01000005">
    <property type="protein sequence ID" value="SFA87341.1"/>
    <property type="molecule type" value="Genomic_DNA"/>
</dbReference>
<gene>
    <name evidence="11" type="ORF">SAMN04488528_100551</name>
</gene>
<feature type="active site" evidence="7">
    <location>
        <position position="118"/>
    </location>
</feature>
<dbReference type="PANTHER" id="PTHR21581">
    <property type="entry name" value="D-ALANYL-D-ALANINE CARBOXYPEPTIDASE"/>
    <property type="match status" value="1"/>
</dbReference>
<reference evidence="11 12" key="1">
    <citation type="submission" date="2016-10" db="EMBL/GenBank/DDBJ databases">
        <authorList>
            <person name="de Groot N.N."/>
        </authorList>
    </citation>
    <scope>NUCLEOTIDE SEQUENCE [LARGE SCALE GENOMIC DNA]</scope>
    <source>
        <strain evidence="11 12">DSM 12271</strain>
    </source>
</reference>
<dbReference type="AlphaFoldDB" id="A0A1I0WFC2"/>
<feature type="domain" description="Peptidase S11 D-alanyl-D-alanine carboxypeptidase A N-terminal" evidence="10">
    <location>
        <begin position="27"/>
        <end position="252"/>
    </location>
</feature>
<dbReference type="InterPro" id="IPR001967">
    <property type="entry name" value="Peptidase_S11_N"/>
</dbReference>
<proteinExistence type="inferred from homology"/>
<dbReference type="GO" id="GO:0009252">
    <property type="term" value="P:peptidoglycan biosynthetic process"/>
    <property type="evidence" value="ECO:0007669"/>
    <property type="project" value="UniProtKB-KW"/>
</dbReference>
<dbReference type="GO" id="GO:0006508">
    <property type="term" value="P:proteolysis"/>
    <property type="evidence" value="ECO:0007669"/>
    <property type="project" value="InterPro"/>
</dbReference>
<dbReference type="GO" id="GO:0009002">
    <property type="term" value="F:serine-type D-Ala-D-Ala carboxypeptidase activity"/>
    <property type="evidence" value="ECO:0007669"/>
    <property type="project" value="InterPro"/>
</dbReference>
<keyword evidence="4" id="KW-0133">Cell shape</keyword>
<dbReference type="PANTHER" id="PTHR21581:SF33">
    <property type="entry name" value="D-ALANYL-D-ALANINE CARBOXYPEPTIDASE DACB"/>
    <property type="match status" value="1"/>
</dbReference>
<evidence type="ECO:0000256" key="7">
    <source>
        <dbReference type="PIRSR" id="PIRSR618044-1"/>
    </source>
</evidence>
<evidence type="ECO:0000256" key="3">
    <source>
        <dbReference type="ARBA" id="ARBA00022801"/>
    </source>
</evidence>
<keyword evidence="3" id="KW-0378">Hydrolase</keyword>
<dbReference type="RefSeq" id="WP_090039113.1">
    <property type="nucleotide sequence ID" value="NZ_FOKI01000005.1"/>
</dbReference>
<evidence type="ECO:0000256" key="4">
    <source>
        <dbReference type="ARBA" id="ARBA00022960"/>
    </source>
</evidence>
<accession>A0A1I0WFC2</accession>
<dbReference type="GO" id="GO:0071555">
    <property type="term" value="P:cell wall organization"/>
    <property type="evidence" value="ECO:0007669"/>
    <property type="project" value="UniProtKB-KW"/>
</dbReference>
<evidence type="ECO:0000256" key="2">
    <source>
        <dbReference type="ARBA" id="ARBA00022729"/>
    </source>
</evidence>
<evidence type="ECO:0000313" key="12">
    <source>
        <dbReference type="Proteomes" id="UP000198619"/>
    </source>
</evidence>
<dbReference type="Pfam" id="PF00768">
    <property type="entry name" value="Peptidase_S11"/>
    <property type="match status" value="1"/>
</dbReference>
<keyword evidence="6" id="KW-0961">Cell wall biogenesis/degradation</keyword>
<dbReference type="STRING" id="84698.SAMN04488528_100551"/>
<comment type="similarity">
    <text evidence="1 9">Belongs to the peptidase S11 family.</text>
</comment>
<evidence type="ECO:0000256" key="5">
    <source>
        <dbReference type="ARBA" id="ARBA00022984"/>
    </source>
</evidence>
<keyword evidence="11" id="KW-0121">Carboxypeptidase</keyword>
<sequence>MKRIISMMVTIFIVINLLTLNCVADEKKEKQFDVSAHYAIAIDSKTRRVLYEKKGTAIVPMASTTKIITSLVAIKYGDLDKEFEISKNAASVRGSTVGYKKGEKVTLRELLVGLMFKSGNDAAIAIAEGVSGSVEEYCKVMNEYAIEIGLMDSNFESPHGLDSNRHYSTAYDLAMATAKAKEDKFFNDIVGKKEIPQGEYNFTRSYNNINKILWQIPGANGVKTGYTGGAGKCLVTSVKNGPSDVIIVVLNCPERWKETSKIFNYVQDKYEYKNIKDLNNMDEESDMNIFNEDIFVPIKKGSNSMFKLEVNDKTSDNGIVGEIKVFEDENIIYKHEIYK</sequence>